<keyword evidence="2" id="KW-1185">Reference proteome</keyword>
<reference evidence="1 2" key="1">
    <citation type="submission" date="2016-10" db="EMBL/GenBank/DDBJ databases">
        <authorList>
            <person name="Varghese N."/>
            <person name="Submissions S."/>
        </authorList>
    </citation>
    <scope>NUCLEOTIDE SEQUENCE [LARGE SCALE GENOMIC DNA]</scope>
    <source>
        <strain evidence="1 2">Nl1</strain>
    </source>
</reference>
<dbReference type="InterPro" id="IPR014985">
    <property type="entry name" value="WbqC"/>
</dbReference>
<gene>
    <name evidence="1" type="ORF">SAMN05216402_0066</name>
</gene>
<accession>A0ABY0T5J2</accession>
<dbReference type="RefSeq" id="WP_081346798.1">
    <property type="nucleotide sequence ID" value="NZ_FNKY01000001.1"/>
</dbReference>
<organism evidence="1 2">
    <name type="scientific">Nitrosospira multiformis</name>
    <dbReference type="NCBI Taxonomy" id="1231"/>
    <lineage>
        <taxon>Bacteria</taxon>
        <taxon>Pseudomonadati</taxon>
        <taxon>Pseudomonadota</taxon>
        <taxon>Betaproteobacteria</taxon>
        <taxon>Nitrosomonadales</taxon>
        <taxon>Nitrosomonadaceae</taxon>
        <taxon>Nitrosospira</taxon>
    </lineage>
</organism>
<proteinExistence type="predicted"/>
<protein>
    <submittedName>
        <fullName evidence="1">WbqC-like protein family protein</fullName>
    </submittedName>
</protein>
<evidence type="ECO:0000313" key="1">
    <source>
        <dbReference type="EMBL" id="SDQ26135.1"/>
    </source>
</evidence>
<dbReference type="Proteomes" id="UP000183471">
    <property type="component" value="Unassembled WGS sequence"/>
</dbReference>
<dbReference type="EMBL" id="FNKY01000001">
    <property type="protein sequence ID" value="SDQ26135.1"/>
    <property type="molecule type" value="Genomic_DNA"/>
</dbReference>
<name>A0ABY0T5J2_9PROT</name>
<dbReference type="Pfam" id="PF08889">
    <property type="entry name" value="WbqC"/>
    <property type="match status" value="1"/>
</dbReference>
<comment type="caution">
    <text evidence="1">The sequence shown here is derived from an EMBL/GenBank/DDBJ whole genome shotgun (WGS) entry which is preliminary data.</text>
</comment>
<evidence type="ECO:0000313" key="2">
    <source>
        <dbReference type="Proteomes" id="UP000183471"/>
    </source>
</evidence>
<sequence length="241" mass="27075">MQPYFFPYLGHFSLIAAVDEWIVFDITQYTPRTWMNRNRILHPSTGWQYITVPLSNSSISIKTSEARVLNLSEAKTCIIGKLSHYKKKAPYFEAVNAIVHEVFDTATDDSLVQLNVGGLNAVCCYLGIPFNYRICSDLNLSLPENLRPGEWAPEICSMLGATSYVNPASGQNIFDPTDFARRDISLHLAQSPQFVYNTAPYPYEPNLSILDVLMWSSPTVVAEAIRNGVVINEKISPKFSE</sequence>